<feature type="signal peptide" evidence="2">
    <location>
        <begin position="1"/>
        <end position="19"/>
    </location>
</feature>
<keyword evidence="2" id="KW-0732">Signal</keyword>
<gene>
    <name evidence="3" type="ORF">DFQ10_110147</name>
</gene>
<proteinExistence type="predicted"/>
<name>A0A3D9GQ93_9FLAO</name>
<protein>
    <submittedName>
        <fullName evidence="3">Uncharacterized protein</fullName>
    </submittedName>
</protein>
<evidence type="ECO:0000256" key="2">
    <source>
        <dbReference type="SAM" id="SignalP"/>
    </source>
</evidence>
<evidence type="ECO:0000313" key="3">
    <source>
        <dbReference type="EMBL" id="RED38640.1"/>
    </source>
</evidence>
<sequence>MKKLLIIFSLSLFTLITYAQVGIGTTTPDASSALDITSSDSGLLIPRVSLVNVTNGTSPIGTPATSLLVWNTNATVLGGNGEGYYFWNGSNWIPISRAGNTLNQAYNQGGLGAGRTINANAGDFQVNSGRVEFTNTADANGTPGSGVLEIGNSLRLDGNEVITNDDTLMYLQNGNNGDLSVDTNTLYVDASTNRIGVNTTIPSATLDVRGSAIFNENSGDFDFRVESNGDVNMLFVNGGTNRIGIGDNAPVAKLEINTAVNETALRVTKSTGATDAAYIYNNGSRYGLYINNNNSLANAAGLAVIGRSNNQYAHGITAVSGGYYANVGMVTGGGETIDTGVTGINAGAEVVGVHGRANNTNVTTTDKMGGFFNVSSSTGSVVPAAAAVGAVIDNTVYKIVGRGIVSTLVRDTAGEERIMVAPEAPEALFQDYGMGQLINGKATILLDPILSKNIAVDENHPMKVFVQLEGDCNGVYVTNKTANGFEVVELNHGVSNTKFSYQIIANRADEEQGGRVSKYSDMRFKPFGRKFVVDQEAIHGPKEKNKEGNPSAVTSQNSSSEIKEDHSLNQQEEIKSEKN</sequence>
<evidence type="ECO:0000313" key="4">
    <source>
        <dbReference type="Proteomes" id="UP000256980"/>
    </source>
</evidence>
<organism evidence="3 4">
    <name type="scientific">Winogradskyella eximia</name>
    <dbReference type="NCBI Taxonomy" id="262006"/>
    <lineage>
        <taxon>Bacteria</taxon>
        <taxon>Pseudomonadati</taxon>
        <taxon>Bacteroidota</taxon>
        <taxon>Flavobacteriia</taxon>
        <taxon>Flavobacteriales</taxon>
        <taxon>Flavobacteriaceae</taxon>
        <taxon>Winogradskyella</taxon>
    </lineage>
</organism>
<dbReference type="Proteomes" id="UP000256980">
    <property type="component" value="Unassembled WGS sequence"/>
</dbReference>
<dbReference type="EMBL" id="QRDV01000010">
    <property type="protein sequence ID" value="RED38640.1"/>
    <property type="molecule type" value="Genomic_DNA"/>
</dbReference>
<reference evidence="3 4" key="1">
    <citation type="submission" date="2018-07" db="EMBL/GenBank/DDBJ databases">
        <title>Genomic Encyclopedia of Type Strains, Phase III (KMG-III): the genomes of soil and plant-associated and newly described type strains.</title>
        <authorList>
            <person name="Whitman W."/>
        </authorList>
    </citation>
    <scope>NUCLEOTIDE SEQUENCE [LARGE SCALE GENOMIC DNA]</scope>
    <source>
        <strain evidence="3 4">CECT 7946</strain>
    </source>
</reference>
<feature type="compositionally biased region" description="Basic and acidic residues" evidence="1">
    <location>
        <begin position="535"/>
        <end position="547"/>
    </location>
</feature>
<dbReference type="AlphaFoldDB" id="A0A3D9GQ93"/>
<feature type="chain" id="PRO_5017537880" evidence="2">
    <location>
        <begin position="20"/>
        <end position="579"/>
    </location>
</feature>
<dbReference type="RefSeq" id="WP_147299246.1">
    <property type="nucleotide sequence ID" value="NZ_QRDV01000010.1"/>
</dbReference>
<feature type="region of interest" description="Disordered" evidence="1">
    <location>
        <begin position="535"/>
        <end position="579"/>
    </location>
</feature>
<accession>A0A3D9GQ93</accession>
<dbReference type="OrthoDB" id="1430919at2"/>
<feature type="compositionally biased region" description="Polar residues" evidence="1">
    <location>
        <begin position="551"/>
        <end position="560"/>
    </location>
</feature>
<evidence type="ECO:0000256" key="1">
    <source>
        <dbReference type="SAM" id="MobiDB-lite"/>
    </source>
</evidence>
<feature type="compositionally biased region" description="Basic and acidic residues" evidence="1">
    <location>
        <begin position="561"/>
        <end position="579"/>
    </location>
</feature>
<keyword evidence="4" id="KW-1185">Reference proteome</keyword>
<comment type="caution">
    <text evidence="3">The sequence shown here is derived from an EMBL/GenBank/DDBJ whole genome shotgun (WGS) entry which is preliminary data.</text>
</comment>